<gene>
    <name evidence="8" type="primary">LIP2</name>
    <name evidence="8" type="ORF">CR513_60146</name>
</gene>
<dbReference type="Proteomes" id="UP000257109">
    <property type="component" value="Unassembled WGS sequence"/>
</dbReference>
<keyword evidence="5" id="KW-0443">Lipid metabolism</keyword>
<protein>
    <submittedName>
        <fullName evidence="8">Triacylglycerol lipase 2</fullName>
    </submittedName>
</protein>
<evidence type="ECO:0000256" key="2">
    <source>
        <dbReference type="ARBA" id="ARBA00022729"/>
    </source>
</evidence>
<dbReference type="EMBL" id="QJKJ01016033">
    <property type="protein sequence ID" value="RDX61607.1"/>
    <property type="molecule type" value="Genomic_DNA"/>
</dbReference>
<dbReference type="Pfam" id="PF04083">
    <property type="entry name" value="Abhydro_lipase"/>
    <property type="match status" value="1"/>
</dbReference>
<keyword evidence="3" id="KW-0378">Hydrolase</keyword>
<dbReference type="GO" id="GO:0016788">
    <property type="term" value="F:hydrolase activity, acting on ester bonds"/>
    <property type="evidence" value="ECO:0007669"/>
    <property type="project" value="InterPro"/>
</dbReference>
<feature type="domain" description="Partial AB-hydrolase lipase" evidence="7">
    <location>
        <begin position="91"/>
        <end position="147"/>
    </location>
</feature>
<dbReference type="OrthoDB" id="1420185at2759"/>
<evidence type="ECO:0000256" key="1">
    <source>
        <dbReference type="ARBA" id="ARBA00010701"/>
    </source>
</evidence>
<dbReference type="InterPro" id="IPR006693">
    <property type="entry name" value="AB_hydrolase_lipase"/>
</dbReference>
<dbReference type="STRING" id="157652.A0A371E6I1"/>
<dbReference type="PIRSF" id="PIRSF000862">
    <property type="entry name" value="Steryl_ester_lip"/>
    <property type="match status" value="1"/>
</dbReference>
<feature type="non-terminal residue" evidence="8">
    <location>
        <position position="1"/>
    </location>
</feature>
<keyword evidence="6" id="KW-0325">Glycoprotein</keyword>
<dbReference type="InterPro" id="IPR029058">
    <property type="entry name" value="AB_hydrolase_fold"/>
</dbReference>
<comment type="caution">
    <text evidence="8">The sequence shown here is derived from an EMBL/GenBank/DDBJ whole genome shotgun (WGS) entry which is preliminary data.</text>
</comment>
<keyword evidence="2" id="KW-0732">Signal</keyword>
<dbReference type="Gene3D" id="3.40.50.1820">
    <property type="entry name" value="alpha/beta hydrolase"/>
    <property type="match status" value="1"/>
</dbReference>
<dbReference type="FunFam" id="3.40.50.1820:FF:000057">
    <property type="entry name" value="Lipase"/>
    <property type="match status" value="1"/>
</dbReference>
<dbReference type="AlphaFoldDB" id="A0A371E6I1"/>
<evidence type="ECO:0000256" key="5">
    <source>
        <dbReference type="ARBA" id="ARBA00023098"/>
    </source>
</evidence>
<comment type="similarity">
    <text evidence="1">Belongs to the AB hydrolase superfamily. Lipase family.</text>
</comment>
<dbReference type="PANTHER" id="PTHR11005">
    <property type="entry name" value="LYSOSOMAL ACID LIPASE-RELATED"/>
    <property type="match status" value="1"/>
</dbReference>
<sequence length="370" mass="40708">MYFRFGVLGTITFPDVLAYVSGSHYLLNGQPSLIVRIVTAVPMANTVVVRLFSIVLLCVAAGEGKKKLHSNSEWSKSSSVITDIDGICKTVAEPQGYKCEEHKVTTEDGYILSLQRLPARGSGVKADKPPVLLQHGLFLDAISWLFNSPDESLGFVLADNGYDVWLGNARGTKYSRGHTSLLPNDKGYWDWSWDELASYDLPAFVKYVYSLTGQQMHYAGHSLARMIKPGATFVVCVYNNKVKFQGTLMALADLSQGKVLDMMRSAALLCPIAHLNQIKSPVVRLGAETFLANYLYWIGLREFIPNREAAGKLIEGICNNLNMSCSNLLTPITGPNCCVTSSTLNAYLDHGIQPTTTKNLIHLSQRSSMT</sequence>
<reference evidence="8" key="1">
    <citation type="submission" date="2018-05" db="EMBL/GenBank/DDBJ databases">
        <title>Draft genome of Mucuna pruriens seed.</title>
        <authorList>
            <person name="Nnadi N.E."/>
            <person name="Vos R."/>
            <person name="Hasami M.H."/>
            <person name="Devisetty U.K."/>
            <person name="Aguiy J.C."/>
        </authorList>
    </citation>
    <scope>NUCLEOTIDE SEQUENCE [LARGE SCALE GENOMIC DNA]</scope>
    <source>
        <strain evidence="8">JCA_2017</strain>
    </source>
</reference>
<evidence type="ECO:0000313" key="9">
    <source>
        <dbReference type="Proteomes" id="UP000257109"/>
    </source>
</evidence>
<evidence type="ECO:0000259" key="7">
    <source>
        <dbReference type="Pfam" id="PF04083"/>
    </source>
</evidence>
<organism evidence="8 9">
    <name type="scientific">Mucuna pruriens</name>
    <name type="common">Velvet bean</name>
    <name type="synonym">Dolichos pruriens</name>
    <dbReference type="NCBI Taxonomy" id="157652"/>
    <lineage>
        <taxon>Eukaryota</taxon>
        <taxon>Viridiplantae</taxon>
        <taxon>Streptophyta</taxon>
        <taxon>Embryophyta</taxon>
        <taxon>Tracheophyta</taxon>
        <taxon>Spermatophyta</taxon>
        <taxon>Magnoliopsida</taxon>
        <taxon>eudicotyledons</taxon>
        <taxon>Gunneridae</taxon>
        <taxon>Pentapetalae</taxon>
        <taxon>rosids</taxon>
        <taxon>fabids</taxon>
        <taxon>Fabales</taxon>
        <taxon>Fabaceae</taxon>
        <taxon>Papilionoideae</taxon>
        <taxon>50 kb inversion clade</taxon>
        <taxon>NPAAA clade</taxon>
        <taxon>indigoferoid/millettioid clade</taxon>
        <taxon>Phaseoleae</taxon>
        <taxon>Mucuna</taxon>
    </lineage>
</organism>
<evidence type="ECO:0000256" key="6">
    <source>
        <dbReference type="ARBA" id="ARBA00023180"/>
    </source>
</evidence>
<dbReference type="SUPFAM" id="SSF53474">
    <property type="entry name" value="alpha/beta-Hydrolases"/>
    <property type="match status" value="1"/>
</dbReference>
<name>A0A371E6I1_MUCPR</name>
<evidence type="ECO:0000256" key="4">
    <source>
        <dbReference type="ARBA" id="ARBA00022963"/>
    </source>
</evidence>
<evidence type="ECO:0000313" key="8">
    <source>
        <dbReference type="EMBL" id="RDX61607.1"/>
    </source>
</evidence>
<dbReference type="GO" id="GO:0016042">
    <property type="term" value="P:lipid catabolic process"/>
    <property type="evidence" value="ECO:0007669"/>
    <property type="project" value="UniProtKB-KW"/>
</dbReference>
<evidence type="ECO:0000256" key="3">
    <source>
        <dbReference type="ARBA" id="ARBA00022801"/>
    </source>
</evidence>
<dbReference type="InterPro" id="IPR025483">
    <property type="entry name" value="Lipase_euk"/>
</dbReference>
<proteinExistence type="inferred from homology"/>
<keyword evidence="4" id="KW-0442">Lipid degradation</keyword>
<accession>A0A371E6I1</accession>
<keyword evidence="9" id="KW-1185">Reference proteome</keyword>